<dbReference type="InterPro" id="IPR015168">
    <property type="entry name" value="SsuA/THI5"/>
</dbReference>
<dbReference type="Proteomes" id="UP000315364">
    <property type="component" value="Chromosome"/>
</dbReference>
<dbReference type="PANTHER" id="PTHR30024:SF21">
    <property type="entry name" value="ABC TRANSPORTER SUBSTRATE-BINDING PROTEIN"/>
    <property type="match status" value="1"/>
</dbReference>
<dbReference type="SUPFAM" id="SSF53850">
    <property type="entry name" value="Periplasmic binding protein-like II"/>
    <property type="match status" value="1"/>
</dbReference>
<dbReference type="AlphaFoldDB" id="A0A5B8LVS1"/>
<dbReference type="Gene3D" id="3.40.190.10">
    <property type="entry name" value="Periplasmic binding protein-like II"/>
    <property type="match status" value="2"/>
</dbReference>
<dbReference type="EMBL" id="CP042304">
    <property type="protein sequence ID" value="QDZ11685.1"/>
    <property type="molecule type" value="Genomic_DNA"/>
</dbReference>
<accession>A0A5B8LVS1</accession>
<name>A0A5B8LVS1_9HYPH</name>
<dbReference type="OrthoDB" id="9151569at2"/>
<protein>
    <submittedName>
        <fullName evidence="2">ABC transporter substrate-binding protein</fullName>
    </submittedName>
</protein>
<gene>
    <name evidence="2" type="ORF">FPZ08_13525</name>
</gene>
<feature type="domain" description="SsuA/THI5-like" evidence="1">
    <location>
        <begin position="42"/>
        <end position="259"/>
    </location>
</feature>
<dbReference type="KEGG" id="dea:FPZ08_13525"/>
<organism evidence="2 3">
    <name type="scientific">Devosia ginsengisoli</name>
    <dbReference type="NCBI Taxonomy" id="400770"/>
    <lineage>
        <taxon>Bacteria</taxon>
        <taxon>Pseudomonadati</taxon>
        <taxon>Pseudomonadota</taxon>
        <taxon>Alphaproteobacteria</taxon>
        <taxon>Hyphomicrobiales</taxon>
        <taxon>Devosiaceae</taxon>
        <taxon>Devosia</taxon>
    </lineage>
</organism>
<proteinExistence type="predicted"/>
<evidence type="ECO:0000313" key="2">
    <source>
        <dbReference type="EMBL" id="QDZ11685.1"/>
    </source>
</evidence>
<reference evidence="2 3" key="1">
    <citation type="submission" date="2019-07" db="EMBL/GenBank/DDBJ databases">
        <title>Full genome sequence of Devosia sp. Gsoil 520.</title>
        <authorList>
            <person name="Im W.-T."/>
        </authorList>
    </citation>
    <scope>NUCLEOTIDE SEQUENCE [LARGE SCALE GENOMIC DNA]</scope>
    <source>
        <strain evidence="2 3">Gsoil 520</strain>
    </source>
</reference>
<dbReference type="Pfam" id="PF09084">
    <property type="entry name" value="NMT1"/>
    <property type="match status" value="1"/>
</dbReference>
<sequence length="330" mass="36404">MPISWRWRAGASNTPETGRKDREMYKMMVADVDSPSYFVATAAVKLGFFQAEGVEIEFIPEYGAKHGPEKLRDGSIHFFGGPAFAATRAFPMWKGAKLLCALSQYSYWFMGIRKDIEIERGDIAGLKGLRVASSFAFPRTALKYMLSEAGMDMDRDEVQIVESLATHSEWHSLDGIRAIRENHADAFWGNGMRLALAEKAGLAKLHLDLRRGDGPPGARFYNFAALTTTDALIEKEPEVAAAAIRAIRATQRALQADPNLARKVGDDLFPKDQAELIPVLVARDAPFYDASIGPDAIEGLNRFAMANGLSKRMLAPEDIVATQFSALWSN</sequence>
<dbReference type="PANTHER" id="PTHR30024">
    <property type="entry name" value="ALIPHATIC SULFONATES-BINDING PROTEIN-RELATED"/>
    <property type="match status" value="1"/>
</dbReference>
<evidence type="ECO:0000259" key="1">
    <source>
        <dbReference type="Pfam" id="PF09084"/>
    </source>
</evidence>
<evidence type="ECO:0000313" key="3">
    <source>
        <dbReference type="Proteomes" id="UP000315364"/>
    </source>
</evidence>
<keyword evidence="3" id="KW-1185">Reference proteome</keyword>